<dbReference type="Proteomes" id="UP001454036">
    <property type="component" value="Unassembled WGS sequence"/>
</dbReference>
<protein>
    <submittedName>
        <fullName evidence="1">Uncharacterized protein</fullName>
    </submittedName>
</protein>
<dbReference type="InterPro" id="IPR004252">
    <property type="entry name" value="Probable_transposase_24"/>
</dbReference>
<dbReference type="AlphaFoldDB" id="A0AAV3RKR2"/>
<reference evidence="1 2" key="1">
    <citation type="submission" date="2024-01" db="EMBL/GenBank/DDBJ databases">
        <title>The complete chloroplast genome sequence of Lithospermum erythrorhizon: insights into the phylogenetic relationship among Boraginaceae species and the maternal lineages of purple gromwells.</title>
        <authorList>
            <person name="Okada T."/>
            <person name="Watanabe K."/>
        </authorList>
    </citation>
    <scope>NUCLEOTIDE SEQUENCE [LARGE SCALE GENOMIC DNA]</scope>
</reference>
<gene>
    <name evidence="1" type="ORF">LIER_41807</name>
</gene>
<organism evidence="1 2">
    <name type="scientific">Lithospermum erythrorhizon</name>
    <name type="common">Purple gromwell</name>
    <name type="synonym">Lithospermum officinale var. erythrorhizon</name>
    <dbReference type="NCBI Taxonomy" id="34254"/>
    <lineage>
        <taxon>Eukaryota</taxon>
        <taxon>Viridiplantae</taxon>
        <taxon>Streptophyta</taxon>
        <taxon>Embryophyta</taxon>
        <taxon>Tracheophyta</taxon>
        <taxon>Spermatophyta</taxon>
        <taxon>Magnoliopsida</taxon>
        <taxon>eudicotyledons</taxon>
        <taxon>Gunneridae</taxon>
        <taxon>Pentapetalae</taxon>
        <taxon>asterids</taxon>
        <taxon>lamiids</taxon>
        <taxon>Boraginales</taxon>
        <taxon>Boraginaceae</taxon>
        <taxon>Boraginoideae</taxon>
        <taxon>Lithospermeae</taxon>
        <taxon>Lithospermum</taxon>
    </lineage>
</organism>
<sequence length="125" mass="14478">MKSDDICKQYVRHWSSREQRAGSEINAKNRAARKGKSHDCVYKSVAARIHEKEKEGSLSPFLNVMVEINMKRDEKNNPTGEVHHEGFRRLLPETNTEEAELEFDLWTSTDEVSRRVPQRRVLGIG</sequence>
<keyword evidence="2" id="KW-1185">Reference proteome</keyword>
<name>A0AAV3RKR2_LITER</name>
<evidence type="ECO:0000313" key="2">
    <source>
        <dbReference type="Proteomes" id="UP001454036"/>
    </source>
</evidence>
<accession>A0AAV3RKR2</accession>
<dbReference type="Pfam" id="PF03004">
    <property type="entry name" value="Transposase_24"/>
    <property type="match status" value="1"/>
</dbReference>
<proteinExistence type="predicted"/>
<dbReference type="EMBL" id="BAABME010026987">
    <property type="protein sequence ID" value="GAA0174867.1"/>
    <property type="molecule type" value="Genomic_DNA"/>
</dbReference>
<evidence type="ECO:0000313" key="1">
    <source>
        <dbReference type="EMBL" id="GAA0174867.1"/>
    </source>
</evidence>
<comment type="caution">
    <text evidence="1">The sequence shown here is derived from an EMBL/GenBank/DDBJ whole genome shotgun (WGS) entry which is preliminary data.</text>
</comment>